<dbReference type="Proteomes" id="UP000574390">
    <property type="component" value="Unassembled WGS sequence"/>
</dbReference>
<dbReference type="EMBL" id="JABANM010000660">
    <property type="protein sequence ID" value="KAF4755582.1"/>
    <property type="molecule type" value="Genomic_DNA"/>
</dbReference>
<feature type="compositionally biased region" description="Low complexity" evidence="1">
    <location>
        <begin position="50"/>
        <end position="67"/>
    </location>
</feature>
<accession>A0A7J6UEA9</accession>
<dbReference type="AlphaFoldDB" id="A0A7J6UEA9"/>
<organism evidence="2 3">
    <name type="scientific">Perkinsus olseni</name>
    <name type="common">Perkinsus atlanticus</name>
    <dbReference type="NCBI Taxonomy" id="32597"/>
    <lineage>
        <taxon>Eukaryota</taxon>
        <taxon>Sar</taxon>
        <taxon>Alveolata</taxon>
        <taxon>Perkinsozoa</taxon>
        <taxon>Perkinsea</taxon>
        <taxon>Perkinsida</taxon>
        <taxon>Perkinsidae</taxon>
        <taxon>Perkinsus</taxon>
    </lineage>
</organism>
<reference evidence="2 3" key="1">
    <citation type="submission" date="2020-04" db="EMBL/GenBank/DDBJ databases">
        <title>Perkinsus olseni comparative genomics.</title>
        <authorList>
            <person name="Bogema D.R."/>
        </authorList>
    </citation>
    <scope>NUCLEOTIDE SEQUENCE [LARGE SCALE GENOMIC DNA]</scope>
    <source>
        <strain evidence="2">ATCC PRA-205</strain>
    </source>
</reference>
<comment type="caution">
    <text evidence="2">The sequence shown here is derived from an EMBL/GenBank/DDBJ whole genome shotgun (WGS) entry which is preliminary data.</text>
</comment>
<name>A0A7J6UEA9_PEROL</name>
<sequence length="140" mass="15389">GSVDIGQFSRNFILDNGSIMDSMQRQLVGVVHDNDDGGGGGGLYYGRTNSAPPSSSSPPIHGGPSPHTGRVVVGRISDVLARRRRHHYNNHHHHRHAPPPTRFSRTMYPDTRFITEPFPGSKLLFITTTLSSIIVLPCRL</sequence>
<feature type="region of interest" description="Disordered" evidence="1">
    <location>
        <begin position="38"/>
        <end position="75"/>
    </location>
</feature>
<evidence type="ECO:0000256" key="1">
    <source>
        <dbReference type="SAM" id="MobiDB-lite"/>
    </source>
</evidence>
<evidence type="ECO:0000313" key="3">
    <source>
        <dbReference type="Proteomes" id="UP000574390"/>
    </source>
</evidence>
<evidence type="ECO:0000313" key="2">
    <source>
        <dbReference type="EMBL" id="KAF4755582.1"/>
    </source>
</evidence>
<proteinExistence type="predicted"/>
<gene>
    <name evidence="2" type="ORF">FOZ62_015577</name>
</gene>
<protein>
    <submittedName>
        <fullName evidence="2">Uncharacterized protein</fullName>
    </submittedName>
</protein>
<feature type="non-terminal residue" evidence="2">
    <location>
        <position position="1"/>
    </location>
</feature>